<feature type="domain" description="Enoyl reductase (ER)" evidence="5">
    <location>
        <begin position="7"/>
        <end position="326"/>
    </location>
</feature>
<dbReference type="SMART" id="SM00829">
    <property type="entry name" value="PKS_ER"/>
    <property type="match status" value="1"/>
</dbReference>
<proteinExistence type="inferred from homology"/>
<organism evidence="6 7">
    <name type="scientific">Marseilla massiliensis</name>
    <dbReference type="NCBI Taxonomy" id="1841864"/>
    <lineage>
        <taxon>Bacteria</taxon>
        <taxon>Pseudomonadati</taxon>
        <taxon>Bacteroidota</taxon>
        <taxon>Bacteroidia</taxon>
        <taxon>Bacteroidales</taxon>
        <taxon>Prevotellaceae</taxon>
        <taxon>Marseilla</taxon>
    </lineage>
</organism>
<keyword evidence="7" id="KW-1185">Reference proteome</keyword>
<dbReference type="PANTHER" id="PTHR43401:SF2">
    <property type="entry name" value="L-THREONINE 3-DEHYDROGENASE"/>
    <property type="match status" value="1"/>
</dbReference>
<comment type="similarity">
    <text evidence="4">Belongs to the zinc-containing alcohol dehydrogenase family.</text>
</comment>
<dbReference type="PANTHER" id="PTHR43401">
    <property type="entry name" value="L-THREONINE 3-DEHYDROGENASE"/>
    <property type="match status" value="1"/>
</dbReference>
<reference evidence="6 7" key="1">
    <citation type="journal article" date="2021" name="Sci. Rep.">
        <title>The distribution of antibiotic resistance genes in chicken gut microbiota commensals.</title>
        <authorList>
            <person name="Juricova H."/>
            <person name="Matiasovicova J."/>
            <person name="Kubasova T."/>
            <person name="Cejkova D."/>
            <person name="Rychlik I."/>
        </authorList>
    </citation>
    <scope>NUCLEOTIDE SEQUENCE [LARGE SCALE GENOMIC DNA]</scope>
    <source>
        <strain evidence="6 7">An819</strain>
    </source>
</reference>
<dbReference type="Pfam" id="PF08240">
    <property type="entry name" value="ADH_N"/>
    <property type="match status" value="1"/>
</dbReference>
<evidence type="ECO:0000256" key="1">
    <source>
        <dbReference type="ARBA" id="ARBA00022723"/>
    </source>
</evidence>
<dbReference type="PROSITE" id="PS00059">
    <property type="entry name" value="ADH_ZINC"/>
    <property type="match status" value="1"/>
</dbReference>
<dbReference type="Gene3D" id="3.90.180.10">
    <property type="entry name" value="Medium-chain alcohol dehydrogenases, catalytic domain"/>
    <property type="match status" value="1"/>
</dbReference>
<dbReference type="SUPFAM" id="SSF50129">
    <property type="entry name" value="GroES-like"/>
    <property type="match status" value="1"/>
</dbReference>
<protein>
    <submittedName>
        <fullName evidence="6">Galactitol-1-phosphate 5-dehydrogenase</fullName>
    </submittedName>
</protein>
<dbReference type="GO" id="GO:0008270">
    <property type="term" value="F:zinc ion binding"/>
    <property type="evidence" value="ECO:0007669"/>
    <property type="project" value="InterPro"/>
</dbReference>
<sequence length="336" mass="35620">MKAYVLHAVGDLRYEDAPTPECPEGWALVRVKAAGICSSDVPRIFTKGTYHFPTIPGHELSGVVESVGSPADGGLCGRPVGVFPLIPCRRCPQCEAGNYEMCDHYDYVGSRRDGGFAELVAVPVWNLLPLPEGVSPTVAAMLEPLAVALHAVKRSRLATGQSACVVGTGMIGIGAALWARMLGASTADVVVRNEAKRRMVERLGLTAVAAADACAGRYDVAIEAVGTPGAVAQAVGLTAPGGTAVLMGNPSGDITLAQDVYWRVLRKQITLRGTWNSSYHGAQPSDWTEAAEAIARGAISPERLVTHVFAQNELGRGLEIMRAHSEPYCKIMTTWN</sequence>
<evidence type="ECO:0000256" key="3">
    <source>
        <dbReference type="ARBA" id="ARBA00023002"/>
    </source>
</evidence>
<keyword evidence="2 4" id="KW-0862">Zinc</keyword>
<dbReference type="InterPro" id="IPR036291">
    <property type="entry name" value="NAD(P)-bd_dom_sf"/>
</dbReference>
<keyword evidence="1 4" id="KW-0479">Metal-binding</keyword>
<dbReference type="InterPro" id="IPR011032">
    <property type="entry name" value="GroES-like_sf"/>
</dbReference>
<comment type="caution">
    <text evidence="6">The sequence shown here is derived from an EMBL/GenBank/DDBJ whole genome shotgun (WGS) entry which is preliminary data.</text>
</comment>
<evidence type="ECO:0000259" key="5">
    <source>
        <dbReference type="SMART" id="SM00829"/>
    </source>
</evidence>
<dbReference type="Pfam" id="PF00107">
    <property type="entry name" value="ADH_zinc_N"/>
    <property type="match status" value="1"/>
</dbReference>
<comment type="cofactor">
    <cofactor evidence="4">
        <name>Zn(2+)</name>
        <dbReference type="ChEBI" id="CHEBI:29105"/>
    </cofactor>
</comment>
<evidence type="ECO:0000256" key="2">
    <source>
        <dbReference type="ARBA" id="ARBA00022833"/>
    </source>
</evidence>
<dbReference type="CDD" id="cd08236">
    <property type="entry name" value="sugar_DH"/>
    <property type="match status" value="1"/>
</dbReference>
<accession>A0A939B109</accession>
<gene>
    <name evidence="6" type="ORF">H6B30_03835</name>
</gene>
<dbReference type="EMBL" id="JACJJL010000004">
    <property type="protein sequence ID" value="MBM6660893.1"/>
    <property type="molecule type" value="Genomic_DNA"/>
</dbReference>
<name>A0A939B109_9BACT</name>
<keyword evidence="3" id="KW-0560">Oxidoreductase</keyword>
<dbReference type="RefSeq" id="WP_205108088.1">
    <property type="nucleotide sequence ID" value="NZ_JACJJL010000004.1"/>
</dbReference>
<dbReference type="InterPro" id="IPR002328">
    <property type="entry name" value="ADH_Zn_CS"/>
</dbReference>
<evidence type="ECO:0000313" key="7">
    <source>
        <dbReference type="Proteomes" id="UP000764045"/>
    </source>
</evidence>
<evidence type="ECO:0000256" key="4">
    <source>
        <dbReference type="RuleBase" id="RU361277"/>
    </source>
</evidence>
<dbReference type="InterPro" id="IPR013154">
    <property type="entry name" value="ADH-like_N"/>
</dbReference>
<dbReference type="GO" id="GO:0016616">
    <property type="term" value="F:oxidoreductase activity, acting on the CH-OH group of donors, NAD or NADP as acceptor"/>
    <property type="evidence" value="ECO:0007669"/>
    <property type="project" value="UniProtKB-ARBA"/>
</dbReference>
<dbReference type="Gene3D" id="3.40.50.720">
    <property type="entry name" value="NAD(P)-binding Rossmann-like Domain"/>
    <property type="match status" value="1"/>
</dbReference>
<dbReference type="InterPro" id="IPR013149">
    <property type="entry name" value="ADH-like_C"/>
</dbReference>
<dbReference type="AlphaFoldDB" id="A0A939B109"/>
<dbReference type="SUPFAM" id="SSF51735">
    <property type="entry name" value="NAD(P)-binding Rossmann-fold domains"/>
    <property type="match status" value="1"/>
</dbReference>
<evidence type="ECO:0000313" key="6">
    <source>
        <dbReference type="EMBL" id="MBM6660893.1"/>
    </source>
</evidence>
<dbReference type="InterPro" id="IPR020843">
    <property type="entry name" value="ER"/>
</dbReference>
<dbReference type="InterPro" id="IPR050129">
    <property type="entry name" value="Zn_alcohol_dh"/>
</dbReference>
<dbReference type="Proteomes" id="UP000764045">
    <property type="component" value="Unassembled WGS sequence"/>
</dbReference>